<evidence type="ECO:0000256" key="10">
    <source>
        <dbReference type="ARBA" id="ARBA00023203"/>
    </source>
</evidence>
<feature type="coiled-coil region" evidence="13">
    <location>
        <begin position="451"/>
        <end position="524"/>
    </location>
</feature>
<evidence type="ECO:0000256" key="6">
    <source>
        <dbReference type="ARBA" id="ARBA00022771"/>
    </source>
</evidence>
<keyword evidence="10" id="KW-0009">Actin-binding</keyword>
<protein>
    <recommendedName>
        <fullName evidence="19">Dystrophin</fullName>
    </recommendedName>
</protein>
<dbReference type="GO" id="GO:0042383">
    <property type="term" value="C:sarcolemma"/>
    <property type="evidence" value="ECO:0007669"/>
    <property type="project" value="UniProtKB-SubCell"/>
</dbReference>
<dbReference type="AlphaFoldDB" id="A0AAU9X1I1"/>
<dbReference type="SMART" id="SM00291">
    <property type="entry name" value="ZnF_ZZ"/>
    <property type="match status" value="1"/>
</dbReference>
<dbReference type="CDD" id="cd02334">
    <property type="entry name" value="ZZ_dystrophin"/>
    <property type="match status" value="1"/>
</dbReference>
<keyword evidence="13" id="KW-0175">Coiled coil</keyword>
<dbReference type="CDD" id="cd00201">
    <property type="entry name" value="WW"/>
    <property type="match status" value="1"/>
</dbReference>
<evidence type="ECO:0000256" key="12">
    <source>
        <dbReference type="PROSITE-ProRule" id="PRU00228"/>
    </source>
</evidence>
<dbReference type="Pfam" id="PF09069">
    <property type="entry name" value="EF-hand_3"/>
    <property type="match status" value="1"/>
</dbReference>
<feature type="domain" description="ZZ-type" evidence="16">
    <location>
        <begin position="261"/>
        <end position="317"/>
    </location>
</feature>
<keyword evidence="11" id="KW-0206">Cytoskeleton</keyword>
<dbReference type="SUPFAM" id="SSF47473">
    <property type="entry name" value="EF-hand"/>
    <property type="match status" value="2"/>
</dbReference>
<dbReference type="InterPro" id="IPR000433">
    <property type="entry name" value="Znf_ZZ"/>
</dbReference>
<feature type="region of interest" description="Disordered" evidence="14">
    <location>
        <begin position="330"/>
        <end position="412"/>
    </location>
</feature>
<dbReference type="InterPro" id="IPR043145">
    <property type="entry name" value="Znf_ZZ_sf"/>
</dbReference>
<evidence type="ECO:0000256" key="9">
    <source>
        <dbReference type="ARBA" id="ARBA00023136"/>
    </source>
</evidence>
<accession>A0AAU9X1I1</accession>
<feature type="region of interest" description="Disordered" evidence="14">
    <location>
        <begin position="725"/>
        <end position="777"/>
    </location>
</feature>
<evidence type="ECO:0000256" key="3">
    <source>
        <dbReference type="ARBA" id="ARBA00022475"/>
    </source>
</evidence>
<comment type="caution">
    <text evidence="17">The sequence shown here is derived from an EMBL/GenBank/DDBJ whole genome shotgun (WGS) entry which is preliminary data.</text>
</comment>
<evidence type="ECO:0000256" key="7">
    <source>
        <dbReference type="ARBA" id="ARBA00022833"/>
    </source>
</evidence>
<dbReference type="InterPro" id="IPR015153">
    <property type="entry name" value="EF-hand_dom_typ1"/>
</dbReference>
<feature type="compositionally biased region" description="Basic and acidic residues" evidence="14">
    <location>
        <begin position="382"/>
        <end position="412"/>
    </location>
</feature>
<keyword evidence="8" id="KW-0106">Calcium</keyword>
<dbReference type="GO" id="GO:0005856">
    <property type="term" value="C:cytoskeleton"/>
    <property type="evidence" value="ECO:0007669"/>
    <property type="project" value="UniProtKB-SubCell"/>
</dbReference>
<dbReference type="GO" id="GO:0003779">
    <property type="term" value="F:actin binding"/>
    <property type="evidence" value="ECO:0007669"/>
    <property type="project" value="UniProtKB-KW"/>
</dbReference>
<evidence type="ECO:0000256" key="4">
    <source>
        <dbReference type="ARBA" id="ARBA00022490"/>
    </source>
</evidence>
<dbReference type="Gene3D" id="3.30.60.90">
    <property type="match status" value="1"/>
</dbReference>
<dbReference type="SUPFAM" id="SSF51045">
    <property type="entry name" value="WW domain"/>
    <property type="match status" value="1"/>
</dbReference>
<feature type="domain" description="WW" evidence="15">
    <location>
        <begin position="6"/>
        <end position="39"/>
    </location>
</feature>
<evidence type="ECO:0000256" key="1">
    <source>
        <dbReference type="ARBA" id="ARBA00004245"/>
    </source>
</evidence>
<feature type="region of interest" description="Disordered" evidence="14">
    <location>
        <begin position="426"/>
        <end position="446"/>
    </location>
</feature>
<keyword evidence="3" id="KW-1003">Cell membrane</keyword>
<dbReference type="CDD" id="cd15901">
    <property type="entry name" value="EFh_DMD_DYTN_DTN"/>
    <property type="match status" value="1"/>
</dbReference>
<comment type="subcellular location">
    <subcellularLocation>
        <location evidence="2">Cell membrane</location>
        <location evidence="2">Sarcolemma</location>
        <topology evidence="2">Peripheral membrane protein</topology>
        <orientation evidence="2">Cytoplasmic side</orientation>
    </subcellularLocation>
    <subcellularLocation>
        <location evidence="1">Cytoplasm</location>
        <location evidence="1">Cytoskeleton</location>
    </subcellularLocation>
</comment>
<evidence type="ECO:0000313" key="17">
    <source>
        <dbReference type="EMBL" id="CAH3133095.1"/>
    </source>
</evidence>
<dbReference type="PANTHER" id="PTHR12268">
    <property type="entry name" value="E3 UBIQUITIN-PROTEIN LIGASE KCMF1"/>
    <property type="match status" value="1"/>
</dbReference>
<feature type="compositionally biased region" description="Polar residues" evidence="14">
    <location>
        <begin position="426"/>
        <end position="443"/>
    </location>
</feature>
<evidence type="ECO:0000259" key="15">
    <source>
        <dbReference type="PROSITE" id="PS50020"/>
    </source>
</evidence>
<dbReference type="SUPFAM" id="SSF57850">
    <property type="entry name" value="RING/U-box"/>
    <property type="match status" value="1"/>
</dbReference>
<evidence type="ECO:0000256" key="5">
    <source>
        <dbReference type="ARBA" id="ARBA00022723"/>
    </source>
</evidence>
<keyword evidence="9" id="KW-0472">Membrane</keyword>
<reference evidence="17 18" key="1">
    <citation type="submission" date="2022-05" db="EMBL/GenBank/DDBJ databases">
        <authorList>
            <consortium name="Genoscope - CEA"/>
            <person name="William W."/>
        </authorList>
    </citation>
    <scope>NUCLEOTIDE SEQUENCE [LARGE SCALE GENOMIC DNA]</scope>
</reference>
<evidence type="ECO:0008006" key="19">
    <source>
        <dbReference type="Google" id="ProtNLM"/>
    </source>
</evidence>
<dbReference type="InterPro" id="IPR001202">
    <property type="entry name" value="WW_dom"/>
</dbReference>
<proteinExistence type="predicted"/>
<dbReference type="PROSITE" id="PS01159">
    <property type="entry name" value="WW_DOMAIN_1"/>
    <property type="match status" value="1"/>
</dbReference>
<dbReference type="InterPro" id="IPR050774">
    <property type="entry name" value="KCMF1/Dystrophin"/>
</dbReference>
<dbReference type="GO" id="GO:0045202">
    <property type="term" value="C:synapse"/>
    <property type="evidence" value="ECO:0007669"/>
    <property type="project" value="GOC"/>
</dbReference>
<organism evidence="17 18">
    <name type="scientific">Pocillopora meandrina</name>
    <dbReference type="NCBI Taxonomy" id="46732"/>
    <lineage>
        <taxon>Eukaryota</taxon>
        <taxon>Metazoa</taxon>
        <taxon>Cnidaria</taxon>
        <taxon>Anthozoa</taxon>
        <taxon>Hexacorallia</taxon>
        <taxon>Scleractinia</taxon>
        <taxon>Astrocoeniina</taxon>
        <taxon>Pocilloporidae</taxon>
        <taxon>Pocillopora</taxon>
    </lineage>
</organism>
<dbReference type="GO" id="GO:0005737">
    <property type="term" value="C:cytoplasm"/>
    <property type="evidence" value="ECO:0007669"/>
    <property type="project" value="UniProtKB-ARBA"/>
</dbReference>
<evidence type="ECO:0000256" key="14">
    <source>
        <dbReference type="SAM" id="MobiDB-lite"/>
    </source>
</evidence>
<evidence type="ECO:0000256" key="2">
    <source>
        <dbReference type="ARBA" id="ARBA00004278"/>
    </source>
</evidence>
<evidence type="ECO:0000313" key="18">
    <source>
        <dbReference type="Proteomes" id="UP001159428"/>
    </source>
</evidence>
<dbReference type="InterPro" id="IPR036020">
    <property type="entry name" value="WW_dom_sf"/>
</dbReference>
<keyword evidence="18" id="KW-1185">Reference proteome</keyword>
<dbReference type="GO" id="GO:0099536">
    <property type="term" value="P:synaptic signaling"/>
    <property type="evidence" value="ECO:0007669"/>
    <property type="project" value="TreeGrafter"/>
</dbReference>
<sequence>MPGVTSKLPDGWERSETANGIPYYVNHETEKTQWDHPEMVSLLEETESFSNIKYAAYRTAMKLRAIQKKTQLYMVDLRVVKMSFSDEGINNGYTEGNLSVAELSKIINAVFVNQNRDKNGFIDVSLASELTLNWMLNVYDPERKGYVPLLSLKVCLSIMCSEKIQEKFRYLFSQLCNHQGFLDRKRLNLFLQEMLRIPKYIFEGAFFSGSSVEPAVRNCFERVSIPDRASAEEFIEWMIAEPQTIVWLPTLHRLAVSETVKHESKCNVCKMYPIVGFRYRCLKCFNFDMCQGCFWSGRVSKQHKIGHPTQEYCLVSTQKEDMKDFAKVMRNKVSKKKKRQEDPSKGRFIPIEMKDVAPSDGEDEDSVDFGAPEKVSPGLNVKNRDHAARPASHETREERNSSKEKPSVTRSVIRADEHGLIQHYTKSLTSEPESMSASPTQNARYGDIQSKGDLEHLIKSLENDNRALQGEINGIYQLQRQHQREHIIVPTEGPSREAHLQRKRERLEAREEVLEEHNYQLQVQLHRLRILLQQDEAMQLSSPITPAAQPSSKPHTTVSPSMAIVAPPPTVSEPNNTMMSTRVNFSGGFYQPPSEPGMLPAQSLNQHSVVPQATFLTPSPSLQLNSPRYSLSPRHFYQKPQFGDFQSSLARNSFLLKTAAELGVVDRLDTSHEGIELSDIVDRITSTFPLDAHSDLPVDIHNDIFLAASMIGEAMQSMVTEMSRNAESEKAGLEPSRILTRSNDGTGCCGKENFSDEGCHGGDSSGRFPTRSDLGSD</sequence>
<dbReference type="Pfam" id="PF00569">
    <property type="entry name" value="ZZ"/>
    <property type="match status" value="1"/>
</dbReference>
<dbReference type="Gene3D" id="1.10.238.10">
    <property type="entry name" value="EF-hand"/>
    <property type="match status" value="2"/>
</dbReference>
<evidence type="ECO:0000256" key="8">
    <source>
        <dbReference type="ARBA" id="ARBA00022837"/>
    </source>
</evidence>
<keyword evidence="4" id="KW-0963">Cytoplasm</keyword>
<dbReference type="EMBL" id="CALNXJ010000027">
    <property type="protein sequence ID" value="CAH3133095.1"/>
    <property type="molecule type" value="Genomic_DNA"/>
</dbReference>
<dbReference type="GO" id="GO:0008270">
    <property type="term" value="F:zinc ion binding"/>
    <property type="evidence" value="ECO:0007669"/>
    <property type="project" value="UniProtKB-KW"/>
</dbReference>
<dbReference type="InterPro" id="IPR011992">
    <property type="entry name" value="EF-hand-dom_pair"/>
</dbReference>
<evidence type="ECO:0000259" key="16">
    <source>
        <dbReference type="PROSITE" id="PS50135"/>
    </source>
</evidence>
<evidence type="ECO:0000256" key="11">
    <source>
        <dbReference type="ARBA" id="ARBA00023212"/>
    </source>
</evidence>
<dbReference type="InterPro" id="IPR015154">
    <property type="entry name" value="EF-hand_dom_typ2"/>
</dbReference>
<dbReference type="Pfam" id="PF09068">
    <property type="entry name" value="EF-hand_2"/>
    <property type="match status" value="1"/>
</dbReference>
<dbReference type="PROSITE" id="PS50135">
    <property type="entry name" value="ZF_ZZ_2"/>
    <property type="match status" value="1"/>
</dbReference>
<name>A0AAU9X1I1_9CNID</name>
<dbReference type="PROSITE" id="PS01357">
    <property type="entry name" value="ZF_ZZ_1"/>
    <property type="match status" value="1"/>
</dbReference>
<dbReference type="Gene3D" id="2.20.70.10">
    <property type="match status" value="1"/>
</dbReference>
<gene>
    <name evidence="17" type="ORF">PMEA_00015376</name>
</gene>
<keyword evidence="6 12" id="KW-0863">Zinc-finger</keyword>
<evidence type="ECO:0000256" key="13">
    <source>
        <dbReference type="SAM" id="Coils"/>
    </source>
</evidence>
<dbReference type="GO" id="GO:0016010">
    <property type="term" value="C:dystrophin-associated glycoprotein complex"/>
    <property type="evidence" value="ECO:0007669"/>
    <property type="project" value="UniProtKB-ARBA"/>
</dbReference>
<dbReference type="PROSITE" id="PS50020">
    <property type="entry name" value="WW_DOMAIN_2"/>
    <property type="match status" value="1"/>
</dbReference>
<keyword evidence="7" id="KW-0862">Zinc</keyword>
<dbReference type="SMART" id="SM00456">
    <property type="entry name" value="WW"/>
    <property type="match status" value="1"/>
</dbReference>
<keyword evidence="5" id="KW-0479">Metal-binding</keyword>
<dbReference type="PANTHER" id="PTHR12268:SF14">
    <property type="entry name" value="DYSTROPHIN-1"/>
    <property type="match status" value="1"/>
</dbReference>
<dbReference type="Pfam" id="PF00397">
    <property type="entry name" value="WW"/>
    <property type="match status" value="1"/>
</dbReference>
<dbReference type="Proteomes" id="UP001159428">
    <property type="component" value="Unassembled WGS sequence"/>
</dbReference>